<dbReference type="Proteomes" id="UP000233332">
    <property type="component" value="Unassembled WGS sequence"/>
</dbReference>
<accession>A0A2N3L6T8</accession>
<feature type="chain" id="PRO_5014710346" description="DUF2125 domain-containing protein" evidence="1">
    <location>
        <begin position="25"/>
        <end position="387"/>
    </location>
</feature>
<dbReference type="EMBL" id="NXGX01000004">
    <property type="protein sequence ID" value="PKR58456.1"/>
    <property type="molecule type" value="Genomic_DNA"/>
</dbReference>
<evidence type="ECO:0000256" key="1">
    <source>
        <dbReference type="SAM" id="SignalP"/>
    </source>
</evidence>
<sequence length="387" mass="41883">MRIRTAFSLIGLWALSLPAFTVQAQAITTDKARDVMDAILMQSGISATLSDATLTSDGAAALTYDDISLGLSGYSTPRTLRMNGVHVTVRDTDQANQVDLDIKLPERAKMNAEATSDQRDLTMRNAGGYLRWDTVKNAPVTFDGFADFLIGDEPVTRKHWLMNGLVLQWLPQQARVSWQSAEWTGPNREKRGSTKAASLIVYPGDNGETHLDYAHDGLWLPSLLQPRTVRIKSSSEGLPWTEAKPIIEKGFLDMLTGTAPRMARKQIGNALWQKAADNGAPVKIDEFYIESRGLEALGTGELLAQHAARYGFTGEMDFNLLGKDLLQNLIGTPESPTLLGALVPFAVNGLASGEPGPGGTTQYGTRLLADGRIVVNGVTVYQAPNGG</sequence>
<protein>
    <recommendedName>
        <fullName evidence="4">DUF2125 domain-containing protein</fullName>
    </recommendedName>
</protein>
<dbReference type="RefSeq" id="WP_101302385.1">
    <property type="nucleotide sequence ID" value="NZ_NXGX01000004.1"/>
</dbReference>
<dbReference type="AlphaFoldDB" id="A0A2N3L6T8"/>
<organism evidence="2 3">
    <name type="scientific">Thalassospira lohafexi</name>
    <dbReference type="NCBI Taxonomy" id="744227"/>
    <lineage>
        <taxon>Bacteria</taxon>
        <taxon>Pseudomonadati</taxon>
        <taxon>Pseudomonadota</taxon>
        <taxon>Alphaproteobacteria</taxon>
        <taxon>Rhodospirillales</taxon>
        <taxon>Thalassospiraceae</taxon>
        <taxon>Thalassospira</taxon>
    </lineage>
</organism>
<name>A0A2N3L6T8_9PROT</name>
<gene>
    <name evidence="2" type="ORF">COO92_12030</name>
</gene>
<comment type="caution">
    <text evidence="2">The sequence shown here is derived from an EMBL/GenBank/DDBJ whole genome shotgun (WGS) entry which is preliminary data.</text>
</comment>
<evidence type="ECO:0000313" key="3">
    <source>
        <dbReference type="Proteomes" id="UP000233332"/>
    </source>
</evidence>
<reference evidence="2 3" key="1">
    <citation type="submission" date="2017-09" db="EMBL/GenBank/DDBJ databases">
        <title>Biodiversity and function of Thalassospira species in the particle-attached aromatic-hydrocarbon-degrading consortia from the surface seawater of the China South Sea.</title>
        <authorList>
            <person name="Dong C."/>
            <person name="Lai Q."/>
            <person name="Shao Z."/>
        </authorList>
    </citation>
    <scope>NUCLEOTIDE SEQUENCE [LARGE SCALE GENOMIC DNA]</scope>
    <source>
        <strain evidence="2 3">139Z-12</strain>
    </source>
</reference>
<evidence type="ECO:0000313" key="2">
    <source>
        <dbReference type="EMBL" id="PKR58456.1"/>
    </source>
</evidence>
<keyword evidence="3" id="KW-1185">Reference proteome</keyword>
<feature type="signal peptide" evidence="1">
    <location>
        <begin position="1"/>
        <end position="24"/>
    </location>
</feature>
<keyword evidence="1" id="KW-0732">Signal</keyword>
<proteinExistence type="predicted"/>
<evidence type="ECO:0008006" key="4">
    <source>
        <dbReference type="Google" id="ProtNLM"/>
    </source>
</evidence>